<accession>A0A4C1T0W4</accession>
<reference evidence="1 2" key="1">
    <citation type="journal article" date="2019" name="Commun. Biol.">
        <title>The bagworm genome reveals a unique fibroin gene that provides high tensile strength.</title>
        <authorList>
            <person name="Kono N."/>
            <person name="Nakamura H."/>
            <person name="Ohtoshi R."/>
            <person name="Tomita M."/>
            <person name="Numata K."/>
            <person name="Arakawa K."/>
        </authorList>
    </citation>
    <scope>NUCLEOTIDE SEQUENCE [LARGE SCALE GENOMIC DNA]</scope>
</reference>
<protein>
    <submittedName>
        <fullName evidence="1">Uncharacterized protein</fullName>
    </submittedName>
</protein>
<gene>
    <name evidence="1" type="ORF">EVAR_101056_1</name>
</gene>
<name>A0A4C1T0W4_EUMVA</name>
<sequence>MPVPYGRKDGHDETIRVPFLSFWLENPKGQIISNQAPKTDELENIDEYQQNKRHMQRWWNVGGMCLSESDLDLLQSSDWGTDAEDESEEKPREYKTRIDCTSTLNDYEFASKFGPNENVYFDHMKTEIQVPENYSVPASPLETKKEAI</sequence>
<evidence type="ECO:0000313" key="1">
    <source>
        <dbReference type="EMBL" id="GBP07764.1"/>
    </source>
</evidence>
<comment type="caution">
    <text evidence="1">The sequence shown here is derived from an EMBL/GenBank/DDBJ whole genome shotgun (WGS) entry which is preliminary data.</text>
</comment>
<keyword evidence="2" id="KW-1185">Reference proteome</keyword>
<dbReference type="Proteomes" id="UP000299102">
    <property type="component" value="Unassembled WGS sequence"/>
</dbReference>
<dbReference type="EMBL" id="BGZK01004238">
    <property type="protein sequence ID" value="GBP07764.1"/>
    <property type="molecule type" value="Genomic_DNA"/>
</dbReference>
<organism evidence="1 2">
    <name type="scientific">Eumeta variegata</name>
    <name type="common">Bagworm moth</name>
    <name type="synonym">Eumeta japonica</name>
    <dbReference type="NCBI Taxonomy" id="151549"/>
    <lineage>
        <taxon>Eukaryota</taxon>
        <taxon>Metazoa</taxon>
        <taxon>Ecdysozoa</taxon>
        <taxon>Arthropoda</taxon>
        <taxon>Hexapoda</taxon>
        <taxon>Insecta</taxon>
        <taxon>Pterygota</taxon>
        <taxon>Neoptera</taxon>
        <taxon>Endopterygota</taxon>
        <taxon>Lepidoptera</taxon>
        <taxon>Glossata</taxon>
        <taxon>Ditrysia</taxon>
        <taxon>Tineoidea</taxon>
        <taxon>Psychidae</taxon>
        <taxon>Oiketicinae</taxon>
        <taxon>Eumeta</taxon>
    </lineage>
</organism>
<proteinExistence type="predicted"/>
<dbReference type="AlphaFoldDB" id="A0A4C1T0W4"/>
<evidence type="ECO:0000313" key="2">
    <source>
        <dbReference type="Proteomes" id="UP000299102"/>
    </source>
</evidence>